<evidence type="ECO:0000256" key="4">
    <source>
        <dbReference type="ARBA" id="ARBA00044511"/>
    </source>
</evidence>
<comment type="function">
    <text evidence="3">Regulates mitochondrial small subunit maturation by controlling 15S rRNA 5'-end processing. Localizes to the 5' precursor of the 15S rRNA in a position that is subsequently occupied by mS47 in the mature yeast mtSSU. Uses structure and sequence-specific RNA recognition, binding to a single-stranded region of the precursor and specifically recognizing bases -6 to -1. The exchange of Ccm1 for mS47 is coupled to the irreversible removal of precursor rRNA that is accompanied by conformational changes of the mitoribosomal proteins uS5m and mS26. These conformational changes signal completion of 5'-end rRNA processing through protection of the mature 5'-end of the 15S rRNA and stabilization of mS47. The removal of the 5' precursor together with the dissociation of Ccm1 may be catalyzed by the 5'-3' exoribonuclease Pet127. Involved in the specific removal of group I introns in mitochondrial encoded transcripts.</text>
</comment>
<keyword evidence="6" id="KW-1185">Reference proteome</keyword>
<comment type="subunit">
    <text evidence="4">Binds to mitochondrial small subunit 15S rRNA.</text>
</comment>
<evidence type="ECO:0000313" key="6">
    <source>
        <dbReference type="Proteomes" id="UP001212152"/>
    </source>
</evidence>
<gene>
    <name evidence="5" type="ORF">HDU87_008238</name>
</gene>
<evidence type="ECO:0000256" key="2">
    <source>
        <dbReference type="ARBA" id="ARBA00022737"/>
    </source>
</evidence>
<reference evidence="5" key="1">
    <citation type="submission" date="2020-05" db="EMBL/GenBank/DDBJ databases">
        <title>Phylogenomic resolution of chytrid fungi.</title>
        <authorList>
            <person name="Stajich J.E."/>
            <person name="Amses K."/>
            <person name="Simmons R."/>
            <person name="Seto K."/>
            <person name="Myers J."/>
            <person name="Bonds A."/>
            <person name="Quandt C.A."/>
            <person name="Barry K."/>
            <person name="Liu P."/>
            <person name="Grigoriev I."/>
            <person name="Longcore J.E."/>
            <person name="James T.Y."/>
        </authorList>
    </citation>
    <scope>NUCLEOTIDE SEQUENCE</scope>
    <source>
        <strain evidence="5">JEL0379</strain>
    </source>
</reference>
<organism evidence="5 6">
    <name type="scientific">Geranomyces variabilis</name>
    <dbReference type="NCBI Taxonomy" id="109894"/>
    <lineage>
        <taxon>Eukaryota</taxon>
        <taxon>Fungi</taxon>
        <taxon>Fungi incertae sedis</taxon>
        <taxon>Chytridiomycota</taxon>
        <taxon>Chytridiomycota incertae sedis</taxon>
        <taxon>Chytridiomycetes</taxon>
        <taxon>Spizellomycetales</taxon>
        <taxon>Powellomycetaceae</taxon>
        <taxon>Geranomyces</taxon>
    </lineage>
</organism>
<keyword evidence="2" id="KW-0677">Repeat</keyword>
<proteinExistence type="inferred from homology"/>
<dbReference type="InterPro" id="IPR002885">
    <property type="entry name" value="PPR_rpt"/>
</dbReference>
<protein>
    <submittedName>
        <fullName evidence="5">Uncharacterized protein</fullName>
    </submittedName>
</protein>
<accession>A0AAD5XJY6</accession>
<dbReference type="AlphaFoldDB" id="A0AAD5XJY6"/>
<dbReference type="PANTHER" id="PTHR47447:SF17">
    <property type="entry name" value="OS12G0638900 PROTEIN"/>
    <property type="match status" value="1"/>
</dbReference>
<evidence type="ECO:0000256" key="3">
    <source>
        <dbReference type="ARBA" id="ARBA00044493"/>
    </source>
</evidence>
<dbReference type="PANTHER" id="PTHR47447">
    <property type="entry name" value="OS03G0856100 PROTEIN"/>
    <property type="match status" value="1"/>
</dbReference>
<dbReference type="Proteomes" id="UP001212152">
    <property type="component" value="Unassembled WGS sequence"/>
</dbReference>
<dbReference type="Pfam" id="PF01535">
    <property type="entry name" value="PPR"/>
    <property type="match status" value="1"/>
</dbReference>
<comment type="caution">
    <text evidence="5">The sequence shown here is derived from an EMBL/GenBank/DDBJ whole genome shotgun (WGS) entry which is preliminary data.</text>
</comment>
<name>A0AAD5XJY6_9FUNG</name>
<comment type="similarity">
    <text evidence="1">Belongs to the CCM1 family.</text>
</comment>
<dbReference type="EMBL" id="JADGJQ010000083">
    <property type="protein sequence ID" value="KAJ3171850.1"/>
    <property type="molecule type" value="Genomic_DNA"/>
</dbReference>
<evidence type="ECO:0000313" key="5">
    <source>
        <dbReference type="EMBL" id="KAJ3171850.1"/>
    </source>
</evidence>
<dbReference type="Gene3D" id="1.25.40.10">
    <property type="entry name" value="Tetratricopeptide repeat domain"/>
    <property type="match status" value="2"/>
</dbReference>
<dbReference type="InterPro" id="IPR011990">
    <property type="entry name" value="TPR-like_helical_dom_sf"/>
</dbReference>
<evidence type="ECO:0000256" key="1">
    <source>
        <dbReference type="ARBA" id="ARBA00006192"/>
    </source>
</evidence>
<sequence>MHALRSALNTGNYHKVVREFVRAQSSAPSQAYVLVLTACAQVGDAETASRLLQLAEQAGIKLPSEAGLLLLRAAAKGPQPMESLIRHLPTSEQLMSGDGASAAASALFVARTLLLLGGAERAVKAKAILDGMGHLGNDAQVDAVHRSLCILAAGTLRNSELLHQLLPPGKSPAGDAHHLACCIIALARCGNSRSMHGQIVRAQADLLGCLDSRILDQDLDLILAASELAFESCAQRCSVADASDLRKLGQHISGHLTSLHRAKLSDTLDVGFLSVAKAALKNGLLSSTQRRELHNTWILVAEGLRYRGGLRNPSTCALILDLHIQAAAFGLSSMQTATELFEHAKRDGLIPEPEVYHALMKGWASPLSNTTPAFRVDHVLRTFRAMQRAGYVPDADAHAHLFTAATPFPQDLATDVVTETNVDSASIRTTDLLELETRMLSAGIPHSESSASALILALVRSGLYEDAFQRLVDMRLAGLTRSTALYNSIFEAASCDARASAYVLTDLRFSMAREDPVYVRADARTCRALISCCAAIGDASAAMGVLRDLRTIQVPTKEDYAQVARILDAAGALADADRSTLQQWQHETVTIIVDSTVI</sequence>